<dbReference type="OrthoDB" id="680700at2"/>
<keyword evidence="7" id="KW-1185">Reference proteome</keyword>
<dbReference type="EMBL" id="VLNR01000055">
    <property type="protein sequence ID" value="TSE05790.1"/>
    <property type="molecule type" value="Genomic_DNA"/>
</dbReference>
<evidence type="ECO:0000256" key="2">
    <source>
        <dbReference type="ARBA" id="ARBA00022692"/>
    </source>
</evidence>
<dbReference type="GO" id="GO:0009306">
    <property type="term" value="P:protein secretion"/>
    <property type="evidence" value="ECO:0007669"/>
    <property type="project" value="InterPro"/>
</dbReference>
<evidence type="ECO:0000259" key="5">
    <source>
        <dbReference type="Pfam" id="PF04357"/>
    </source>
</evidence>
<keyword evidence="4" id="KW-0472">Membrane</keyword>
<keyword evidence="2" id="KW-0812">Transmembrane</keyword>
<proteinExistence type="predicted"/>
<protein>
    <submittedName>
        <fullName evidence="6">Translocation/assembly module TamB</fullName>
    </submittedName>
</protein>
<comment type="subcellular location">
    <subcellularLocation>
        <location evidence="1">Membrane</location>
        <topology evidence="1">Single-pass membrane protein</topology>
    </subcellularLocation>
</comment>
<gene>
    <name evidence="6" type="ORF">FOF46_21770</name>
</gene>
<accession>A0A554VF72</accession>
<dbReference type="Proteomes" id="UP000318833">
    <property type="component" value="Unassembled WGS sequence"/>
</dbReference>
<evidence type="ECO:0000256" key="4">
    <source>
        <dbReference type="ARBA" id="ARBA00023136"/>
    </source>
</evidence>
<organism evidence="6 7">
    <name type="scientific">Aquimarina algiphila</name>
    <dbReference type="NCBI Taxonomy" id="2047982"/>
    <lineage>
        <taxon>Bacteria</taxon>
        <taxon>Pseudomonadati</taxon>
        <taxon>Bacteroidota</taxon>
        <taxon>Flavobacteriia</taxon>
        <taxon>Flavobacteriales</taxon>
        <taxon>Flavobacteriaceae</taxon>
        <taxon>Aquimarina</taxon>
    </lineage>
</organism>
<comment type="caution">
    <text evidence="6">The sequence shown here is derived from an EMBL/GenBank/DDBJ whole genome shotgun (WGS) entry which is preliminary data.</text>
</comment>
<feature type="domain" description="Translocation and assembly module TamB C-terminal" evidence="5">
    <location>
        <begin position="1015"/>
        <end position="1441"/>
    </location>
</feature>
<keyword evidence="3" id="KW-1133">Transmembrane helix</keyword>
<evidence type="ECO:0000313" key="7">
    <source>
        <dbReference type="Proteomes" id="UP000318833"/>
    </source>
</evidence>
<sequence>MRKFRKILLRTFLVLLSLFAFLVVLFSIPAVQTFVGKKVTNNLNEKYGVDIVINRIGLTYAGAVNLQEILIKDHHQDTLLYANSIKTSILNIGEITKGKPKLGKVEIEDLIFNMKIYKGESSDNLMIFVRKFNTKKKTSSKERFVLTTENIYLTQGKYKFTNENLKKPNVINYYDIVLDAESLIVDGPDVYVNIDALSFNDERGLHISKLQTCFSIKPEEMHFQELVIETNDSKIEGEILFSYDVGGLDDFENKVNINANFDKAKVSTNDLIPFYKEFGRNQMFRLKNTSVRGVLNDFRVIHADISGLDRSIVKGDMRIQNAVGDASKFELNGDFEDLTSNYYDLVNLLPRVLGNSLPRQLYQFGSVKATGNAIVTKKVLDVDMDLYSQLGKINAFVLLEKLDDLKNATYNGNVISNNFNVGQLLGVKSVGTSAFDIHVDGSGFTLESLNTKIEGDISMLEINGYTYTGLKAIGNLREHVFDGNLNANDPNIRFSFNGVADLSEEIHNYDFKAYVDHVDLNKLNLFTRDSTSIFNGDVYMNMKGTGINDAFGTISFEKTLYTNEDASYYFEDFDITSSFDDKNVRTIKINSPDIVEGTVKGVFRFENVYDLFRNSIGSLYTNFEATEITDDEFMEFNFKVYNKIVDVFFPEIQFAPNTIIKGKVESNESDFKLTFKSPSIRAFDNYMEDVDIQVDNKNPLFNTYIAIDSIDSKYYDVSEFSLINVTLKDTLFMHSEFKGGKNNKDNFNLEFYHTINEDNNSVLGFRKSDFTYKGFTWYANKKKSKSNNKIIFDNDFKNIDIRSIVLNYEDEEIKINGITKGKDYKDLKATFENVDLNKITPRIDSLSFSGRVDGNLSVLQENGNYFPSTTITVKDLGINETPLGELRLNVAGNDDLTEYNINTRLINNENLKTLSALGGINVSKTNPFIDVDLELDQFDISEFSALGGVALSNIRGFVSGNTKVSGNYKNPSIDGMLYLEEAGLTIPYLNVDLDLDNGSRVMLEKQRFNFDAVNITDTKYKTKGILGGYIEHRRFSKWMLGLELLANERLLVLDTEEDEESLYYGTGFISGEATIKGATTELVIDVNATTEEGTVFKIPLNDSESIGDNTYIHFLSPEEKRARLEGKEIVLDDVKGLELNFELDVNDKAEVEIVVDKETGSSLKGRGAGTLLIEINTNGKFNMWGDFVAYQGTYNFRYGAFVEKLFTVRDGGTINWDGSPTRAVLDLSAVYKTEANPAILLENSSINRKTPVEVVVDLQGELTQPNVNFNIEFPNLSSVIKSELDYKLSDQSNKELQALSLVSSGQFYNGTIDANAITGGLVAERASSLFNGIFSDEDDKFQVGLNYVQGVRTLDQENADQFGLTLSTQISNRILINGRVGVPIGGVNESNVVGDVEIEYLFNEDGSLRGKIFNRENDIQFIGAGNQVYEQGVGLSYSVDFDNFNELWKKIFKNKKATDSIIKPKDTVKIETPNFINFTEKNK</sequence>
<evidence type="ECO:0000256" key="3">
    <source>
        <dbReference type="ARBA" id="ARBA00022989"/>
    </source>
</evidence>
<dbReference type="Pfam" id="PF04357">
    <property type="entry name" value="TamB"/>
    <property type="match status" value="1"/>
</dbReference>
<reference evidence="6 7" key="1">
    <citation type="submission" date="2019-07" db="EMBL/GenBank/DDBJ databases">
        <title>The draft genome sequence of Aquimarina algiphila M91.</title>
        <authorList>
            <person name="Meng X."/>
        </authorList>
    </citation>
    <scope>NUCLEOTIDE SEQUENCE [LARGE SCALE GENOMIC DNA]</scope>
    <source>
        <strain evidence="6 7">M91</strain>
    </source>
</reference>
<name>A0A554VF72_9FLAO</name>
<dbReference type="GO" id="GO:0005886">
    <property type="term" value="C:plasma membrane"/>
    <property type="evidence" value="ECO:0007669"/>
    <property type="project" value="InterPro"/>
</dbReference>
<dbReference type="InterPro" id="IPR007452">
    <property type="entry name" value="TamB_C"/>
</dbReference>
<evidence type="ECO:0000313" key="6">
    <source>
        <dbReference type="EMBL" id="TSE05790.1"/>
    </source>
</evidence>
<evidence type="ECO:0000256" key="1">
    <source>
        <dbReference type="ARBA" id="ARBA00004167"/>
    </source>
</evidence>